<feature type="coiled-coil region" evidence="1">
    <location>
        <begin position="40"/>
        <end position="74"/>
    </location>
</feature>
<dbReference type="EMBL" id="ML977319">
    <property type="protein sequence ID" value="KAF2117131.1"/>
    <property type="molecule type" value="Genomic_DNA"/>
</dbReference>
<reference evidence="2" key="1">
    <citation type="journal article" date="2020" name="Stud. Mycol.">
        <title>101 Dothideomycetes genomes: a test case for predicting lifestyles and emergence of pathogens.</title>
        <authorList>
            <person name="Haridas S."/>
            <person name="Albert R."/>
            <person name="Binder M."/>
            <person name="Bloem J."/>
            <person name="Labutti K."/>
            <person name="Salamov A."/>
            <person name="Andreopoulos B."/>
            <person name="Baker S."/>
            <person name="Barry K."/>
            <person name="Bills G."/>
            <person name="Bluhm B."/>
            <person name="Cannon C."/>
            <person name="Castanera R."/>
            <person name="Culley D."/>
            <person name="Daum C."/>
            <person name="Ezra D."/>
            <person name="Gonzalez J."/>
            <person name="Henrissat B."/>
            <person name="Kuo A."/>
            <person name="Liang C."/>
            <person name="Lipzen A."/>
            <person name="Lutzoni F."/>
            <person name="Magnuson J."/>
            <person name="Mondo S."/>
            <person name="Nolan M."/>
            <person name="Ohm R."/>
            <person name="Pangilinan J."/>
            <person name="Park H.-J."/>
            <person name="Ramirez L."/>
            <person name="Alfaro M."/>
            <person name="Sun H."/>
            <person name="Tritt A."/>
            <person name="Yoshinaga Y."/>
            <person name="Zwiers L.-H."/>
            <person name="Turgeon B."/>
            <person name="Goodwin S."/>
            <person name="Spatafora J."/>
            <person name="Crous P."/>
            <person name="Grigoriev I."/>
        </authorList>
    </citation>
    <scope>NUCLEOTIDE SEQUENCE</scope>
    <source>
        <strain evidence="2">CBS 627.86</strain>
    </source>
</reference>
<gene>
    <name evidence="2" type="ORF">BDV96DRAFT_644564</name>
</gene>
<proteinExistence type="predicted"/>
<accession>A0A6A5ZFC7</accession>
<sequence>MNHTSISFEDEARESWKRMSFFRTESSKLEDGLGYLDNDLKDLEIQRRRLDAQIETLKQQKQAKEQTLRTAHHRTTSAMAEYDRGCTRQFCDKVHARLPRELRDMVYEYLVLPGLFDVLGHWRDPSRSITLPGPELWFERVDGEGVRQPEVARLSVDMIGVEMRTEIAETWYRASTFRFAVHLELVRKFLDTDHWNAELNPYSLVKKVLLSIDATAVRDEWSINDQLRKLCNLESGAHIGIIIYTGTISRGWSKHPTTPDEHLSEFLGILKTCSLTLQQLREHGVRFELLPVQKYRWDTDERSRREILEDTVIYRFTEEILDMSRDEVAELVSISDRLQNRP</sequence>
<evidence type="ECO:0000256" key="1">
    <source>
        <dbReference type="SAM" id="Coils"/>
    </source>
</evidence>
<protein>
    <submittedName>
        <fullName evidence="2">Uncharacterized protein</fullName>
    </submittedName>
</protein>
<dbReference type="OrthoDB" id="3684889at2759"/>
<keyword evidence="1" id="KW-0175">Coiled coil</keyword>
<organism evidence="2 3">
    <name type="scientific">Lophiotrema nucula</name>
    <dbReference type="NCBI Taxonomy" id="690887"/>
    <lineage>
        <taxon>Eukaryota</taxon>
        <taxon>Fungi</taxon>
        <taxon>Dikarya</taxon>
        <taxon>Ascomycota</taxon>
        <taxon>Pezizomycotina</taxon>
        <taxon>Dothideomycetes</taxon>
        <taxon>Pleosporomycetidae</taxon>
        <taxon>Pleosporales</taxon>
        <taxon>Lophiotremataceae</taxon>
        <taxon>Lophiotrema</taxon>
    </lineage>
</organism>
<keyword evidence="3" id="KW-1185">Reference proteome</keyword>
<evidence type="ECO:0000313" key="3">
    <source>
        <dbReference type="Proteomes" id="UP000799770"/>
    </source>
</evidence>
<evidence type="ECO:0000313" key="2">
    <source>
        <dbReference type="EMBL" id="KAF2117131.1"/>
    </source>
</evidence>
<dbReference type="AlphaFoldDB" id="A0A6A5ZFC7"/>
<name>A0A6A5ZFC7_9PLEO</name>
<dbReference type="Proteomes" id="UP000799770">
    <property type="component" value="Unassembled WGS sequence"/>
</dbReference>